<dbReference type="Gene3D" id="1.25.10.10">
    <property type="entry name" value="Leucine-rich Repeat Variant"/>
    <property type="match status" value="1"/>
</dbReference>
<evidence type="ECO:0000256" key="1">
    <source>
        <dbReference type="RuleBase" id="RU366037"/>
    </source>
</evidence>
<comment type="subcellular location">
    <subcellularLocation>
        <location evidence="1">Nucleus</location>
    </subcellularLocation>
    <subcellularLocation>
        <location evidence="1">Cytoplasm</location>
    </subcellularLocation>
    <text evidence="1">Shuttles between the nucleus and the cytoplasm.</text>
</comment>
<dbReference type="GO" id="GO:0005643">
    <property type="term" value="C:nuclear pore"/>
    <property type="evidence" value="ECO:0007669"/>
    <property type="project" value="TreeGrafter"/>
</dbReference>
<evidence type="ECO:0000313" key="4">
    <source>
        <dbReference type="Proteomes" id="UP000095192"/>
    </source>
</evidence>
<proteinExistence type="inferred from homology"/>
<name>A0A1D3D1C0_9EIME</name>
<dbReference type="VEuPathDB" id="ToxoDB:cyc_05281"/>
<dbReference type="GO" id="GO:0071528">
    <property type="term" value="P:tRNA re-export from nucleus"/>
    <property type="evidence" value="ECO:0007669"/>
    <property type="project" value="UniProtKB-UniRule"/>
</dbReference>
<gene>
    <name evidence="3" type="ORF">cyc_05281</name>
</gene>
<keyword evidence="1" id="KW-0539">Nucleus</keyword>
<dbReference type="GO" id="GO:0005737">
    <property type="term" value="C:cytoplasm"/>
    <property type="evidence" value="ECO:0007669"/>
    <property type="project" value="UniProtKB-SubCell"/>
</dbReference>
<dbReference type="AlphaFoldDB" id="A0A1D3D1C0"/>
<evidence type="ECO:0000256" key="2">
    <source>
        <dbReference type="SAM" id="MobiDB-lite"/>
    </source>
</evidence>
<feature type="compositionally biased region" description="Low complexity" evidence="2">
    <location>
        <begin position="939"/>
        <end position="958"/>
    </location>
</feature>
<dbReference type="GO" id="GO:0031267">
    <property type="term" value="F:small GTPase binding"/>
    <property type="evidence" value="ECO:0007669"/>
    <property type="project" value="InterPro"/>
</dbReference>
<feature type="region of interest" description="Disordered" evidence="2">
    <location>
        <begin position="934"/>
        <end position="958"/>
    </location>
</feature>
<comment type="caution">
    <text evidence="3">The sequence shown here is derived from an EMBL/GenBank/DDBJ whole genome shotgun (WGS) entry which is preliminary data.</text>
</comment>
<dbReference type="GO" id="GO:0000049">
    <property type="term" value="F:tRNA binding"/>
    <property type="evidence" value="ECO:0007669"/>
    <property type="project" value="UniProtKB-UniRule"/>
</dbReference>
<dbReference type="VEuPathDB" id="ToxoDB:LOC34621660"/>
<dbReference type="InterPro" id="IPR011989">
    <property type="entry name" value="ARM-like"/>
</dbReference>
<dbReference type="GO" id="GO:0016363">
    <property type="term" value="C:nuclear matrix"/>
    <property type="evidence" value="ECO:0007669"/>
    <property type="project" value="TreeGrafter"/>
</dbReference>
<dbReference type="EMBL" id="JROU02001166">
    <property type="protein sequence ID" value="OEH77233.1"/>
    <property type="molecule type" value="Genomic_DNA"/>
</dbReference>
<dbReference type="PANTHER" id="PTHR15952">
    <property type="entry name" value="EXPORTIN-T/LOS1"/>
    <property type="match status" value="1"/>
</dbReference>
<accession>A0A1D3D1C0</accession>
<comment type="function">
    <text evidence="1">tRNA nucleus export receptor which facilitates tRNA translocation across the nuclear pore complex.</text>
</comment>
<reference evidence="3 4" key="1">
    <citation type="journal article" date="2016" name="BMC Genomics">
        <title>Comparative genomics reveals Cyclospora cayetanensis possesses coccidia-like metabolism and invasion components but unique surface antigens.</title>
        <authorList>
            <person name="Liu S."/>
            <person name="Wang L."/>
            <person name="Zheng H."/>
            <person name="Xu Z."/>
            <person name="Roellig D.M."/>
            <person name="Li N."/>
            <person name="Frace M.A."/>
            <person name="Tang K."/>
            <person name="Arrowood M.J."/>
            <person name="Moss D.M."/>
            <person name="Zhang L."/>
            <person name="Feng Y."/>
            <person name="Xiao L."/>
        </authorList>
    </citation>
    <scope>NUCLEOTIDE SEQUENCE [LARGE SCALE GENOMIC DNA]</scope>
    <source>
        <strain evidence="3 4">CHN_HEN01</strain>
    </source>
</reference>
<comment type="similarity">
    <text evidence="1">Belongs to the exportin family.</text>
</comment>
<dbReference type="InParanoid" id="A0A1D3D1C0"/>
<evidence type="ECO:0000313" key="3">
    <source>
        <dbReference type="EMBL" id="OEH77233.1"/>
    </source>
</evidence>
<dbReference type="InterPro" id="IPR040017">
    <property type="entry name" value="XPOT"/>
</dbReference>
<protein>
    <recommendedName>
        <fullName evidence="1">Exportin-T</fullName>
    </recommendedName>
    <alternativeName>
        <fullName evidence="1">Exportin(tRNA)</fullName>
    </alternativeName>
    <alternativeName>
        <fullName evidence="1">tRNA exportin</fullName>
    </alternativeName>
</protein>
<keyword evidence="1" id="KW-0694">RNA-binding</keyword>
<keyword evidence="1" id="KW-0813">Transport</keyword>
<keyword evidence="4" id="KW-1185">Reference proteome</keyword>
<keyword evidence="1" id="KW-0820">tRNA-binding</keyword>
<organism evidence="3 4">
    <name type="scientific">Cyclospora cayetanensis</name>
    <dbReference type="NCBI Taxonomy" id="88456"/>
    <lineage>
        <taxon>Eukaryota</taxon>
        <taxon>Sar</taxon>
        <taxon>Alveolata</taxon>
        <taxon>Apicomplexa</taxon>
        <taxon>Conoidasida</taxon>
        <taxon>Coccidia</taxon>
        <taxon>Eucoccidiorida</taxon>
        <taxon>Eimeriorina</taxon>
        <taxon>Eimeriidae</taxon>
        <taxon>Cyclospora</taxon>
    </lineage>
</organism>
<dbReference type="PANTHER" id="PTHR15952:SF11">
    <property type="entry name" value="EXPORTIN-T"/>
    <property type="match status" value="1"/>
</dbReference>
<keyword evidence="1" id="KW-0963">Cytoplasm</keyword>
<dbReference type="Proteomes" id="UP000095192">
    <property type="component" value="Unassembled WGS sequence"/>
</dbReference>
<sequence>MPLRQLLHQGISALCLHLREAGEETAEALAAAAAIAERCMACSSASCASEAVHSAAAILESLRVALRVLLVLHQEYLEDAPASPVCVFTHAKGLQGLGPSWCGGVAVGVVLLVRSCLWRREGAAGCAAAQQCGGRFYDDSVILCLQLSAALKNSFPPALGSVLQLCCSVVERYVGWIDLLLPEQIAVAEVRDHRGDHSSSTPNLLQLLGDTWLASGYPEAASAIVVFIHRKMEPAARIDLLCRMKLVEWLLHCIPHAEIAASPTMLTPFASMVNTAVAALAEASAALAEKLETAGECDSWVSDRGNYSPPATDRSRRELLQRGMAAMWSLVPLSLQLLGSGGLEVSSTVIASLSLLLSKSSLLRRHEAMLLQPLPSSRFESLLLELLQVLLKRQRHSHQQEFSALLHMLLVLTDDIHDLPEKLKDTSNQLHTCLLQLLQLLHSLHEAAPLFSAAAAENFMRILVRVAPLFIKQQQHIPEALSLLAGQHGVCSSSYNIAPKACLALLRFVKNCLPYSAAYTGLLVQHLLQQQCLDIPSCSSSATTQHRQRPATPPSCNNSSRQEPLALAAAADVYVHPRAFQVEQQLLLYEAAGVLLGSKLQQLSAAPAAAVGGAEGQSASAKAAQERVLLLHALLSKATAAFTSDIDCGSSTLPATAAAVAVYWSRCMNALASLSKGFQPFRGASVAGDEGSPSTQTSVTEAPAVVAARDAWLQTLALFTTALLKLGVAWGTMHAVLQAAGAEGSVLEVEGTSLLIFVSLKGPELTVLVLQHLPMILERHLGLYLKAVAAVTQEPNSADLQRECRELQEQLVSLVATAARETPEALLNFAAASLLSADNCRNASENKASLFLGALHECFVTAGACCPGACPVVAAASSQAWAQIAGAFLCKPDRLTDVALDQERQNQLPSDLQQVQEAMRDFIKQNVAMETQLRQRRPQMGSSQSVQQSEEMQSLRQQQQQRVRSIEVQQAGQQLSLLLPLSSLFSATADLFVSLSTQDPQHIKVAADIGGLWRTLGHLGKRRASNSEQ</sequence>